<reference evidence="2" key="1">
    <citation type="journal article" date="2013" name="PLoS Genet.">
        <title>Comparative genome structure, secondary metabolite, and effector coding capacity across Cochliobolus pathogens.</title>
        <authorList>
            <person name="Condon B.J."/>
            <person name="Leng Y."/>
            <person name="Wu D."/>
            <person name="Bushley K.E."/>
            <person name="Ohm R.A."/>
            <person name="Otillar R."/>
            <person name="Martin J."/>
            <person name="Schackwitz W."/>
            <person name="Grimwood J."/>
            <person name="MohdZainudin N."/>
            <person name="Xue C."/>
            <person name="Wang R."/>
            <person name="Manning V.A."/>
            <person name="Dhillon B."/>
            <person name="Tu Z.J."/>
            <person name="Steffenson B.J."/>
            <person name="Salamov A."/>
            <person name="Sun H."/>
            <person name="Lowry S."/>
            <person name="LaButti K."/>
            <person name="Han J."/>
            <person name="Copeland A."/>
            <person name="Lindquist E."/>
            <person name="Barry K."/>
            <person name="Schmutz J."/>
            <person name="Baker S.E."/>
            <person name="Ciuffetti L.M."/>
            <person name="Grigoriev I.V."/>
            <person name="Zhong S."/>
            <person name="Turgeon B.G."/>
        </authorList>
    </citation>
    <scope>NUCLEOTIDE SEQUENCE [LARGE SCALE GENOMIC DNA]</scope>
    <source>
        <strain evidence="2">FI3</strain>
    </source>
</reference>
<organism evidence="2">
    <name type="scientific">Bipolaris victoriae (strain FI3)</name>
    <name type="common">Victoria blight of oats agent</name>
    <name type="synonym">Cochliobolus victoriae</name>
    <dbReference type="NCBI Taxonomy" id="930091"/>
    <lineage>
        <taxon>Eukaryota</taxon>
        <taxon>Fungi</taxon>
        <taxon>Dikarya</taxon>
        <taxon>Ascomycota</taxon>
        <taxon>Pezizomycotina</taxon>
        <taxon>Dothideomycetes</taxon>
        <taxon>Pleosporomycetidae</taxon>
        <taxon>Pleosporales</taxon>
        <taxon>Pleosporineae</taxon>
        <taxon>Pleosporaceae</taxon>
        <taxon>Bipolaris</taxon>
    </lineage>
</organism>
<dbReference type="HOGENOM" id="CLU_2928870_0_0_1"/>
<dbReference type="InterPro" id="IPR009057">
    <property type="entry name" value="Homeodomain-like_sf"/>
</dbReference>
<gene>
    <name evidence="2" type="ORF">COCVIDRAFT_71031</name>
</gene>
<feature type="region of interest" description="Disordered" evidence="1">
    <location>
        <begin position="38"/>
        <end position="61"/>
    </location>
</feature>
<evidence type="ECO:0000313" key="2">
    <source>
        <dbReference type="EMBL" id="EUN29207.1"/>
    </source>
</evidence>
<protein>
    <recommendedName>
        <fullName evidence="3">Transposase IS30-like HTH domain-containing protein</fullName>
    </recommendedName>
</protein>
<accession>W7EYV7</accession>
<dbReference type="SUPFAM" id="SSF46689">
    <property type="entry name" value="Homeodomain-like"/>
    <property type="match status" value="1"/>
</dbReference>
<evidence type="ECO:0008006" key="3">
    <source>
        <dbReference type="Google" id="ProtNLM"/>
    </source>
</evidence>
<sequence length="61" mass="6842">ITTIERNIAIRMLRAGASFKEVGKAFYRDPSAIRKLQKKFNLTGSTNDKPRSGRPSILSPH</sequence>
<proteinExistence type="predicted"/>
<name>W7EYV7_BIPV3</name>
<dbReference type="GeneID" id="26257797"/>
<evidence type="ECO:0000256" key="1">
    <source>
        <dbReference type="SAM" id="MobiDB-lite"/>
    </source>
</evidence>
<dbReference type="EMBL" id="KI968714">
    <property type="protein sequence ID" value="EUN29207.1"/>
    <property type="molecule type" value="Genomic_DNA"/>
</dbReference>
<feature type="non-terminal residue" evidence="2">
    <location>
        <position position="1"/>
    </location>
</feature>
<dbReference type="RefSeq" id="XP_014558805.1">
    <property type="nucleotide sequence ID" value="XM_014703319.1"/>
</dbReference>
<feature type="non-terminal residue" evidence="2">
    <location>
        <position position="61"/>
    </location>
</feature>
<dbReference type="AlphaFoldDB" id="W7EYV7"/>
<reference evidence="2" key="2">
    <citation type="submission" date="2014-01" db="EMBL/GenBank/DDBJ databases">
        <authorList>
            <consortium name="DOE Joint Genome Institute"/>
            <person name="Ohm R.A."/>
            <person name="Condon B.J."/>
            <person name="Leng Y."/>
            <person name="Wu D."/>
            <person name="Bushley K.E."/>
            <person name="Otillar R."/>
            <person name="Martin J."/>
            <person name="Schackwitz W."/>
            <person name="Grimwood J."/>
            <person name="MohdZainudin N."/>
            <person name="Xue C."/>
            <person name="Wang R."/>
            <person name="Manning V.A."/>
            <person name="Dhillon B."/>
            <person name="Tu Z.J."/>
            <person name="Steffenson B.J."/>
            <person name="Salamov A."/>
            <person name="Sun H."/>
            <person name="Lowry S."/>
            <person name="LaButti K."/>
            <person name="Han J."/>
            <person name="Copeland A."/>
            <person name="Lindquist E."/>
            <person name="Barry K."/>
            <person name="Schmutz J."/>
            <person name="Baker S."/>
            <person name="Ciuffetti L.M."/>
            <person name="Grigoriev I.V."/>
            <person name="Zhong S."/>
            <person name="Nordberg B.G."/>
            <person name="Cantor M.N."/>
            <person name="Hua S.X."/>
        </authorList>
    </citation>
    <scope>NUCLEOTIDE SEQUENCE</scope>
    <source>
        <strain evidence="2">FI3</strain>
    </source>
</reference>